<evidence type="ECO:0000313" key="3">
    <source>
        <dbReference type="Proteomes" id="UP001162135"/>
    </source>
</evidence>
<proteinExistence type="predicted"/>
<dbReference type="Proteomes" id="UP001162135">
    <property type="component" value="Unassembled WGS sequence"/>
</dbReference>
<protein>
    <recommendedName>
        <fullName evidence="4">DUF4760 domain-containing protein</fullName>
    </recommendedName>
</protein>
<reference evidence="2" key="2">
    <citation type="submission" date="2017-11" db="EMBL/GenBank/DDBJ databases">
        <authorList>
            <person name="Das S.K."/>
        </authorList>
    </citation>
    <scope>NUCLEOTIDE SEQUENCE</scope>
    <source>
        <strain evidence="2">S4-41</strain>
    </source>
</reference>
<comment type="caution">
    <text evidence="2">The sequence shown here is derived from an EMBL/GenBank/DDBJ whole genome shotgun (WGS) entry which is preliminary data.</text>
</comment>
<keyword evidence="1" id="KW-0812">Transmembrane</keyword>
<keyword evidence="3" id="KW-1185">Reference proteome</keyword>
<dbReference type="EMBL" id="PGFS01000001">
    <property type="protein sequence ID" value="MDH4572179.1"/>
    <property type="molecule type" value="Genomic_DNA"/>
</dbReference>
<evidence type="ECO:0000313" key="2">
    <source>
        <dbReference type="EMBL" id="MDH4572179.1"/>
    </source>
</evidence>
<keyword evidence="1" id="KW-1133">Transmembrane helix</keyword>
<keyword evidence="1" id="KW-0472">Membrane</keyword>
<gene>
    <name evidence="2" type="ORF">CUR86_06700</name>
</gene>
<evidence type="ECO:0008006" key="4">
    <source>
        <dbReference type="Google" id="ProtNLM"/>
    </source>
</evidence>
<organism evidence="2 3">
    <name type="scientific">Salinicola acroporae</name>
    <dbReference type="NCBI Taxonomy" id="1541440"/>
    <lineage>
        <taxon>Bacteria</taxon>
        <taxon>Pseudomonadati</taxon>
        <taxon>Pseudomonadota</taxon>
        <taxon>Gammaproteobacteria</taxon>
        <taxon>Oceanospirillales</taxon>
        <taxon>Halomonadaceae</taxon>
        <taxon>Salinicola</taxon>
    </lineage>
</organism>
<sequence>MDIGMKSGISIALIIIVLLALAAGGVLASELRWPLPAEALAPLGIYLLTLVLAGWLCVQLVVLVRGLTRQQQALIESQDAVRRQLEAAELSQLMGQFVQHAEALLDKESLDPNKRSVMRCLAIDALRGNSGRGDVNYTRLARLFEWLDAEAERHQKDTHRLQLMLPTLMQYAEIAWQLCQVGESQADRLSRFLQHQPAPPSRDDA</sequence>
<accession>A0ABT6I3C5</accession>
<evidence type="ECO:0000256" key="1">
    <source>
        <dbReference type="SAM" id="Phobius"/>
    </source>
</evidence>
<name>A0ABT6I3C5_9GAMM</name>
<feature type="transmembrane region" description="Helical" evidence="1">
    <location>
        <begin position="44"/>
        <end position="64"/>
    </location>
</feature>
<reference evidence="2" key="1">
    <citation type="journal article" date="2015" name="Antonie Van Leeuwenhoek">
        <title>Comparative 16S rRNA signatures and multilocus sequence analysis for the genus Salinicola and description of Salinicola acroporae sp. nov., isolated from coral Acropora digitifera.</title>
        <authorList>
            <person name="Lepcha R.T."/>
            <person name="Poddar A."/>
            <person name="Schumann P."/>
            <person name="Das S.K."/>
        </authorList>
    </citation>
    <scope>NUCLEOTIDE SEQUENCE</scope>
    <source>
        <strain evidence="2">S4-41</strain>
    </source>
</reference>